<proteinExistence type="predicted"/>
<comment type="caution">
    <text evidence="1">The sequence shown here is derived from an EMBL/GenBank/DDBJ whole genome shotgun (WGS) entry which is preliminary data.</text>
</comment>
<reference evidence="1" key="1">
    <citation type="submission" date="2019-08" db="EMBL/GenBank/DDBJ databases">
        <authorList>
            <person name="Kucharzyk K."/>
            <person name="Murdoch R.W."/>
            <person name="Higgins S."/>
            <person name="Loffler F."/>
        </authorList>
    </citation>
    <scope>NUCLEOTIDE SEQUENCE</scope>
</reference>
<name>A0A645HU96_9ZZZZ</name>
<protein>
    <submittedName>
        <fullName evidence="1">Uncharacterized protein</fullName>
    </submittedName>
</protein>
<accession>A0A645HU96</accession>
<organism evidence="1">
    <name type="scientific">bioreactor metagenome</name>
    <dbReference type="NCBI Taxonomy" id="1076179"/>
    <lineage>
        <taxon>unclassified sequences</taxon>
        <taxon>metagenomes</taxon>
        <taxon>ecological metagenomes</taxon>
    </lineage>
</organism>
<sequence length="64" mass="7291">MIGGEGDQALLQINSPHQIPHHRVNRFDHRDFFLRRIVMAGEISGFDVNDDPVISLMEKLNPPV</sequence>
<evidence type="ECO:0000313" key="1">
    <source>
        <dbReference type="EMBL" id="MPN42547.1"/>
    </source>
</evidence>
<dbReference type="AlphaFoldDB" id="A0A645HU96"/>
<gene>
    <name evidence="1" type="ORF">SDC9_190104</name>
</gene>
<dbReference type="EMBL" id="VSSQ01100351">
    <property type="protein sequence ID" value="MPN42547.1"/>
    <property type="molecule type" value="Genomic_DNA"/>
</dbReference>